<reference evidence="1" key="1">
    <citation type="submission" date="2018-05" db="EMBL/GenBank/DDBJ databases">
        <authorList>
            <person name="Lanie J.A."/>
            <person name="Ng W.-L."/>
            <person name="Kazmierczak K.M."/>
            <person name="Andrzejewski T.M."/>
            <person name="Davidsen T.M."/>
            <person name="Wayne K.J."/>
            <person name="Tettelin H."/>
            <person name="Glass J.I."/>
            <person name="Rusch D."/>
            <person name="Podicherti R."/>
            <person name="Tsui H.-C.T."/>
            <person name="Winkler M.E."/>
        </authorList>
    </citation>
    <scope>NUCLEOTIDE SEQUENCE</scope>
</reference>
<gene>
    <name evidence="1" type="ORF">METZ01_LOCUS427410</name>
</gene>
<evidence type="ECO:0000313" key="1">
    <source>
        <dbReference type="EMBL" id="SVD74556.1"/>
    </source>
</evidence>
<organism evidence="1">
    <name type="scientific">marine metagenome</name>
    <dbReference type="NCBI Taxonomy" id="408172"/>
    <lineage>
        <taxon>unclassified sequences</taxon>
        <taxon>metagenomes</taxon>
        <taxon>ecological metagenomes</taxon>
    </lineage>
</organism>
<name>A0A382XU55_9ZZZZ</name>
<proteinExistence type="predicted"/>
<accession>A0A382XU55</accession>
<protein>
    <submittedName>
        <fullName evidence="1">Uncharacterized protein</fullName>
    </submittedName>
</protein>
<dbReference type="AlphaFoldDB" id="A0A382XU55"/>
<sequence>MLGLTEAQAGQLVECIASYERSLALGQ</sequence>
<feature type="non-terminal residue" evidence="1">
    <location>
        <position position="27"/>
    </location>
</feature>
<dbReference type="EMBL" id="UINC01170491">
    <property type="protein sequence ID" value="SVD74556.1"/>
    <property type="molecule type" value="Genomic_DNA"/>
</dbReference>